<feature type="domain" description="Type 4 fimbrial biogenesis protein PilX N-terminal" evidence="1">
    <location>
        <begin position="5"/>
        <end position="51"/>
    </location>
</feature>
<keyword evidence="3" id="KW-1185">Reference proteome</keyword>
<reference evidence="2 3" key="1">
    <citation type="journal article" date="2021" name="Front. Microbiol.">
        <title>Aerobic Denitrification and Heterotrophic Sulfur Oxidation in the Genus Halomonas Revealed by Six Novel Species Characterizations and Genome-Based Analysis.</title>
        <authorList>
            <person name="Wang L."/>
            <person name="Shao Z."/>
        </authorList>
    </citation>
    <scope>NUCLEOTIDE SEQUENCE [LARGE SCALE GENOMIC DNA]</scope>
    <source>
        <strain evidence="2 3">MCCC 1A11036</strain>
    </source>
</reference>
<sequence length="404" mass="43490">MNRQRGAALVMVLSMLAMSLVLGISAMQSSQVDERLAGNYRAAVKAQMAAERTAAQAQKNLRDAGVKLADWTWIGCDADSDLKNWKHAHCVDFSKVAWEEETFSSVHAGGRYLYILGDALDLPGEYYIYALGEAYTEGTKDAIATSLPVYVELDPNYTPALSHLSPLTVASRFFNFRPGNSEYLGISRRGEGNTGAAIAVSDERDVGTVLDSIPSDRVGNYAADEDGNIVTEQFFDVFSEPEKLRVLVNMIKSHPDVSDRLGSAEAPRMTYIDGDFTMPKDIGAAGGLLIVNGNFRWNGNDDFEGLVIVLGQEFTYAGGGSGSVIGALLHAPVVVDHHSGEWSHGIAEADVSEFDPRGGGSIIQHDVDVLNSVAQLIPTSVGSLFSAENGGLMEQNGFSIATWR</sequence>
<proteinExistence type="predicted"/>
<gene>
    <name evidence="2" type="ORF">HOP51_17990</name>
</gene>
<organism evidence="2 3">
    <name type="scientific">Billgrantia zhangzhouensis</name>
    <dbReference type="NCBI Taxonomy" id="2733481"/>
    <lineage>
        <taxon>Bacteria</taxon>
        <taxon>Pseudomonadati</taxon>
        <taxon>Pseudomonadota</taxon>
        <taxon>Gammaproteobacteria</taxon>
        <taxon>Oceanospirillales</taxon>
        <taxon>Halomonadaceae</taxon>
        <taxon>Billgrantia</taxon>
    </lineage>
</organism>
<dbReference type="Proteomes" id="UP001320122">
    <property type="component" value="Unassembled WGS sequence"/>
</dbReference>
<comment type="caution">
    <text evidence="2">The sequence shown here is derived from an EMBL/GenBank/DDBJ whole genome shotgun (WGS) entry which is preliminary data.</text>
</comment>
<evidence type="ECO:0000313" key="2">
    <source>
        <dbReference type="EMBL" id="MCE8021985.1"/>
    </source>
</evidence>
<name>A0ABS9AK20_9GAMM</name>
<dbReference type="InterPro" id="IPR025746">
    <property type="entry name" value="PilX_N_dom"/>
</dbReference>
<accession>A0ABS9AK20</accession>
<dbReference type="Pfam" id="PF14341">
    <property type="entry name" value="PilX_N"/>
    <property type="match status" value="1"/>
</dbReference>
<dbReference type="EMBL" id="JABFTT010000015">
    <property type="protein sequence ID" value="MCE8021985.1"/>
    <property type="molecule type" value="Genomic_DNA"/>
</dbReference>
<dbReference type="RefSeq" id="WP_234275275.1">
    <property type="nucleotide sequence ID" value="NZ_JABFTT010000015.1"/>
</dbReference>
<protein>
    <recommendedName>
        <fullName evidence="1">Type 4 fimbrial biogenesis protein PilX N-terminal domain-containing protein</fullName>
    </recommendedName>
</protein>
<evidence type="ECO:0000259" key="1">
    <source>
        <dbReference type="Pfam" id="PF14341"/>
    </source>
</evidence>
<evidence type="ECO:0000313" key="3">
    <source>
        <dbReference type="Proteomes" id="UP001320122"/>
    </source>
</evidence>